<dbReference type="RefSeq" id="WP_141004752.1">
    <property type="nucleotide sequence ID" value="NZ_BAAAOR010000015.1"/>
</dbReference>
<dbReference type="PANTHER" id="PTHR10434:SF11">
    <property type="entry name" value="1-ACYL-SN-GLYCEROL-3-PHOSPHATE ACYLTRANSFERASE"/>
    <property type="match status" value="1"/>
</dbReference>
<evidence type="ECO:0000256" key="2">
    <source>
        <dbReference type="ARBA" id="ARBA00023315"/>
    </source>
</evidence>
<organism evidence="4 5">
    <name type="scientific">Nocardioides humi</name>
    <dbReference type="NCBI Taxonomy" id="449461"/>
    <lineage>
        <taxon>Bacteria</taxon>
        <taxon>Bacillati</taxon>
        <taxon>Actinomycetota</taxon>
        <taxon>Actinomycetes</taxon>
        <taxon>Propionibacteriales</taxon>
        <taxon>Nocardioidaceae</taxon>
        <taxon>Nocardioides</taxon>
    </lineage>
</organism>
<dbReference type="Proteomes" id="UP001500842">
    <property type="component" value="Unassembled WGS sequence"/>
</dbReference>
<dbReference type="PANTHER" id="PTHR10434">
    <property type="entry name" value="1-ACYL-SN-GLYCEROL-3-PHOSPHATE ACYLTRANSFERASE"/>
    <property type="match status" value="1"/>
</dbReference>
<dbReference type="SMART" id="SM00563">
    <property type="entry name" value="PlsC"/>
    <property type="match status" value="1"/>
</dbReference>
<name>A0ABN2AGD2_9ACTN</name>
<proteinExistence type="predicted"/>
<comment type="caution">
    <text evidence="4">The sequence shown here is derived from an EMBL/GenBank/DDBJ whole genome shotgun (WGS) entry which is preliminary data.</text>
</comment>
<dbReference type="Pfam" id="PF01553">
    <property type="entry name" value="Acyltransferase"/>
    <property type="match status" value="1"/>
</dbReference>
<keyword evidence="5" id="KW-1185">Reference proteome</keyword>
<keyword evidence="2 4" id="KW-0012">Acyltransferase</keyword>
<dbReference type="InterPro" id="IPR002123">
    <property type="entry name" value="Plipid/glycerol_acylTrfase"/>
</dbReference>
<feature type="domain" description="Phospholipid/glycerol acyltransferase" evidence="3">
    <location>
        <begin position="35"/>
        <end position="155"/>
    </location>
</feature>
<protein>
    <submittedName>
        <fullName evidence="4">Lysophospholipid acyltransferase family protein</fullName>
    </submittedName>
</protein>
<evidence type="ECO:0000256" key="1">
    <source>
        <dbReference type="ARBA" id="ARBA00022679"/>
    </source>
</evidence>
<accession>A0ABN2AGD2</accession>
<evidence type="ECO:0000313" key="5">
    <source>
        <dbReference type="Proteomes" id="UP001500842"/>
    </source>
</evidence>
<dbReference type="EMBL" id="BAAAOR010000015">
    <property type="protein sequence ID" value="GAA1518081.1"/>
    <property type="molecule type" value="Genomic_DNA"/>
</dbReference>
<sequence length="215" mass="23246">MWFWVLKWVLLGPVVRWYTRPRVAGLDRVPAHGPVIVAANHLAEIDSLVLSLVLPRQPRFLAKAEYYDGAGLRGRLERWLCSATGQIPVDRSGGDAAAVSLGAASAVLRDGGVWAIYPEGTRSPDGRLHRGHTGVVRVARAVPEAVVLPVGLAGTADVDPPGRRGWRRGRVTVVVGAPVDVREGEVREATDLLMRAIGELTGQQPLDHYVPRRAA</sequence>
<reference evidence="4 5" key="1">
    <citation type="journal article" date="2019" name="Int. J. Syst. Evol. Microbiol.">
        <title>The Global Catalogue of Microorganisms (GCM) 10K type strain sequencing project: providing services to taxonomists for standard genome sequencing and annotation.</title>
        <authorList>
            <consortium name="The Broad Institute Genomics Platform"/>
            <consortium name="The Broad Institute Genome Sequencing Center for Infectious Disease"/>
            <person name="Wu L."/>
            <person name="Ma J."/>
        </authorList>
    </citation>
    <scope>NUCLEOTIDE SEQUENCE [LARGE SCALE GENOMIC DNA]</scope>
    <source>
        <strain evidence="4 5">JCM 14942</strain>
    </source>
</reference>
<evidence type="ECO:0000313" key="4">
    <source>
        <dbReference type="EMBL" id="GAA1518081.1"/>
    </source>
</evidence>
<dbReference type="SUPFAM" id="SSF69593">
    <property type="entry name" value="Glycerol-3-phosphate (1)-acyltransferase"/>
    <property type="match status" value="1"/>
</dbReference>
<dbReference type="CDD" id="cd07989">
    <property type="entry name" value="LPLAT_AGPAT-like"/>
    <property type="match status" value="1"/>
</dbReference>
<gene>
    <name evidence="4" type="ORF">GCM10009788_22740</name>
</gene>
<dbReference type="GO" id="GO:0016746">
    <property type="term" value="F:acyltransferase activity"/>
    <property type="evidence" value="ECO:0007669"/>
    <property type="project" value="UniProtKB-KW"/>
</dbReference>
<keyword evidence="1" id="KW-0808">Transferase</keyword>
<evidence type="ECO:0000259" key="3">
    <source>
        <dbReference type="SMART" id="SM00563"/>
    </source>
</evidence>